<accession>A0ABP7XEX6</accession>
<gene>
    <name evidence="1" type="ORF">GCM10022393_13400</name>
</gene>
<organism evidence="1 2">
    <name type="scientific">Aquimarina addita</name>
    <dbReference type="NCBI Taxonomy" id="870485"/>
    <lineage>
        <taxon>Bacteria</taxon>
        <taxon>Pseudomonadati</taxon>
        <taxon>Bacteroidota</taxon>
        <taxon>Flavobacteriia</taxon>
        <taxon>Flavobacteriales</taxon>
        <taxon>Flavobacteriaceae</taxon>
        <taxon>Aquimarina</taxon>
    </lineage>
</organism>
<evidence type="ECO:0000313" key="1">
    <source>
        <dbReference type="EMBL" id="GAA4114110.1"/>
    </source>
</evidence>
<dbReference type="EMBL" id="BAABCW010000004">
    <property type="protein sequence ID" value="GAA4114110.1"/>
    <property type="molecule type" value="Genomic_DNA"/>
</dbReference>
<proteinExistence type="predicted"/>
<sequence>MNSDEVLEWVNFPAISEDGTYFLAVYSEYSCCLDLGGVLQKIKASNGKVVEEIILSSSEEIDPPFTLEKKQEILKDANRLLKEFTYHALQKLPSLEENTKLKDDRLQIQVDLANRSYVSKKFSLPKLKASGYCCGAIDDKKNCLVDQSITSTWLSKIHETFFIESGFSGQADGCDQGPFFKIVPAID</sequence>
<keyword evidence="2" id="KW-1185">Reference proteome</keyword>
<protein>
    <submittedName>
        <fullName evidence="1">Uncharacterized protein</fullName>
    </submittedName>
</protein>
<reference evidence="2" key="1">
    <citation type="journal article" date="2019" name="Int. J. Syst. Evol. Microbiol.">
        <title>The Global Catalogue of Microorganisms (GCM) 10K type strain sequencing project: providing services to taxonomists for standard genome sequencing and annotation.</title>
        <authorList>
            <consortium name="The Broad Institute Genomics Platform"/>
            <consortium name="The Broad Institute Genome Sequencing Center for Infectious Disease"/>
            <person name="Wu L."/>
            <person name="Ma J."/>
        </authorList>
    </citation>
    <scope>NUCLEOTIDE SEQUENCE [LARGE SCALE GENOMIC DNA]</scope>
    <source>
        <strain evidence="2">JCM 17106</strain>
    </source>
</reference>
<evidence type="ECO:0000313" key="2">
    <source>
        <dbReference type="Proteomes" id="UP001500459"/>
    </source>
</evidence>
<name>A0ABP7XEX6_9FLAO</name>
<comment type="caution">
    <text evidence="1">The sequence shown here is derived from an EMBL/GenBank/DDBJ whole genome shotgun (WGS) entry which is preliminary data.</text>
</comment>
<dbReference type="Proteomes" id="UP001500459">
    <property type="component" value="Unassembled WGS sequence"/>
</dbReference>